<dbReference type="EMBL" id="BGZK01000824">
    <property type="protein sequence ID" value="GBP61840.1"/>
    <property type="molecule type" value="Genomic_DNA"/>
</dbReference>
<dbReference type="AlphaFoldDB" id="A0A4C1XFG9"/>
<evidence type="ECO:0000313" key="1">
    <source>
        <dbReference type="EMBL" id="GBP61840.1"/>
    </source>
</evidence>
<proteinExistence type="predicted"/>
<sequence>MLSYIDVPQYNARNSAAVKLVTKRRNGVKYSRGGKKVESGSAKPAHYIIREAIRTGRVSCRCIKRVAKRDITSGCGGAGGGAAARPNNGHCLVLENRALGENSCRLIAFDFNYTKKRKAVSAKIGTKTGGRVRSAEPRITTSLATYSYRIQCGFYFLIDGIATSEYSTTYETLPLRISCE</sequence>
<keyword evidence="2" id="KW-1185">Reference proteome</keyword>
<dbReference type="Proteomes" id="UP000299102">
    <property type="component" value="Unassembled WGS sequence"/>
</dbReference>
<evidence type="ECO:0000313" key="2">
    <source>
        <dbReference type="Proteomes" id="UP000299102"/>
    </source>
</evidence>
<reference evidence="1 2" key="1">
    <citation type="journal article" date="2019" name="Commun. Biol.">
        <title>The bagworm genome reveals a unique fibroin gene that provides high tensile strength.</title>
        <authorList>
            <person name="Kono N."/>
            <person name="Nakamura H."/>
            <person name="Ohtoshi R."/>
            <person name="Tomita M."/>
            <person name="Numata K."/>
            <person name="Arakawa K."/>
        </authorList>
    </citation>
    <scope>NUCLEOTIDE SEQUENCE [LARGE SCALE GENOMIC DNA]</scope>
</reference>
<organism evidence="1 2">
    <name type="scientific">Eumeta variegata</name>
    <name type="common">Bagworm moth</name>
    <name type="synonym">Eumeta japonica</name>
    <dbReference type="NCBI Taxonomy" id="151549"/>
    <lineage>
        <taxon>Eukaryota</taxon>
        <taxon>Metazoa</taxon>
        <taxon>Ecdysozoa</taxon>
        <taxon>Arthropoda</taxon>
        <taxon>Hexapoda</taxon>
        <taxon>Insecta</taxon>
        <taxon>Pterygota</taxon>
        <taxon>Neoptera</taxon>
        <taxon>Endopterygota</taxon>
        <taxon>Lepidoptera</taxon>
        <taxon>Glossata</taxon>
        <taxon>Ditrysia</taxon>
        <taxon>Tineoidea</taxon>
        <taxon>Psychidae</taxon>
        <taxon>Oiketicinae</taxon>
        <taxon>Eumeta</taxon>
    </lineage>
</organism>
<accession>A0A4C1XFG9</accession>
<name>A0A4C1XFG9_EUMVA</name>
<gene>
    <name evidence="1" type="ORF">EVAR_97282_1</name>
</gene>
<protein>
    <submittedName>
        <fullName evidence="1">Uncharacterized protein</fullName>
    </submittedName>
</protein>
<comment type="caution">
    <text evidence="1">The sequence shown here is derived from an EMBL/GenBank/DDBJ whole genome shotgun (WGS) entry which is preliminary data.</text>
</comment>